<feature type="domain" description="Enkurin" evidence="6">
    <location>
        <begin position="232"/>
        <end position="324"/>
    </location>
</feature>
<evidence type="ECO:0000256" key="5">
    <source>
        <dbReference type="ARBA" id="ARBA00023273"/>
    </source>
</evidence>
<accession>A0A8C3B6Q8</accession>
<dbReference type="GO" id="GO:0005881">
    <property type="term" value="C:cytoplasmic microtubule"/>
    <property type="evidence" value="ECO:0007669"/>
    <property type="project" value="TreeGrafter"/>
</dbReference>
<evidence type="ECO:0000313" key="8">
    <source>
        <dbReference type="Proteomes" id="UP000694556"/>
    </source>
</evidence>
<dbReference type="PANTHER" id="PTHR21490:SF2">
    <property type="entry name" value="ENKURIN DOMAIN-CONTAINING PROTEIN 1"/>
    <property type="match status" value="1"/>
</dbReference>
<dbReference type="Pfam" id="PF13864">
    <property type="entry name" value="Enkurin"/>
    <property type="match status" value="1"/>
</dbReference>
<evidence type="ECO:0000256" key="2">
    <source>
        <dbReference type="ARBA" id="ARBA00004245"/>
    </source>
</evidence>
<dbReference type="Proteomes" id="UP000694556">
    <property type="component" value="Chromosome 12"/>
</dbReference>
<protein>
    <submittedName>
        <fullName evidence="7">Enkurin domain containing 1</fullName>
    </submittedName>
</protein>
<dbReference type="PANTHER" id="PTHR21490">
    <property type="entry name" value="ENKURIN-RELATED"/>
    <property type="match status" value="1"/>
</dbReference>
<organism evidence="7 8">
    <name type="scientific">Cairina moschata</name>
    <name type="common">Muscovy duck</name>
    <dbReference type="NCBI Taxonomy" id="8855"/>
    <lineage>
        <taxon>Eukaryota</taxon>
        <taxon>Metazoa</taxon>
        <taxon>Chordata</taxon>
        <taxon>Craniata</taxon>
        <taxon>Vertebrata</taxon>
        <taxon>Euteleostomi</taxon>
        <taxon>Archelosauria</taxon>
        <taxon>Archosauria</taxon>
        <taxon>Dinosauria</taxon>
        <taxon>Saurischia</taxon>
        <taxon>Theropoda</taxon>
        <taxon>Coelurosauria</taxon>
        <taxon>Aves</taxon>
        <taxon>Neognathae</taxon>
        <taxon>Galloanserae</taxon>
        <taxon>Anseriformes</taxon>
        <taxon>Anatidae</taxon>
        <taxon>Anatinae</taxon>
        <taxon>Cairina</taxon>
    </lineage>
</organism>
<reference evidence="7" key="3">
    <citation type="submission" date="2025-09" db="UniProtKB">
        <authorList>
            <consortium name="Ensembl"/>
        </authorList>
    </citation>
    <scope>IDENTIFICATION</scope>
</reference>
<dbReference type="InterPro" id="IPR052102">
    <property type="entry name" value="Enkurin_domain-protein"/>
</dbReference>
<reference evidence="7" key="2">
    <citation type="submission" date="2025-08" db="UniProtKB">
        <authorList>
            <consortium name="Ensembl"/>
        </authorList>
    </citation>
    <scope>IDENTIFICATION</scope>
</reference>
<evidence type="ECO:0000256" key="4">
    <source>
        <dbReference type="ARBA" id="ARBA00023212"/>
    </source>
</evidence>
<name>A0A8C3B6Q8_CAIMO</name>
<comment type="subcellular location">
    <subcellularLocation>
        <location evidence="1">Cell projection</location>
        <location evidence="1">Cilium</location>
    </subcellularLocation>
    <subcellularLocation>
        <location evidence="2">Cytoplasm</location>
        <location evidence="2">Cytoskeleton</location>
    </subcellularLocation>
</comment>
<reference evidence="7" key="1">
    <citation type="submission" date="2018-09" db="EMBL/GenBank/DDBJ databases">
        <title>Common duck and Muscovy duck high density SNP chip.</title>
        <authorList>
            <person name="Vignal A."/>
            <person name="Thebault N."/>
            <person name="Warren W.C."/>
        </authorList>
    </citation>
    <scope>NUCLEOTIDE SEQUENCE [LARGE SCALE GENOMIC DNA]</scope>
</reference>
<dbReference type="PROSITE" id="PS51665">
    <property type="entry name" value="ENKURIN"/>
    <property type="match status" value="1"/>
</dbReference>
<evidence type="ECO:0000256" key="3">
    <source>
        <dbReference type="ARBA" id="ARBA00022490"/>
    </source>
</evidence>
<keyword evidence="5" id="KW-0966">Cell projection</keyword>
<dbReference type="GO" id="GO:0005929">
    <property type="term" value="C:cilium"/>
    <property type="evidence" value="ECO:0007669"/>
    <property type="project" value="UniProtKB-SubCell"/>
</dbReference>
<evidence type="ECO:0000313" key="7">
    <source>
        <dbReference type="Ensembl" id="ENSCMMP00000000787.1"/>
    </source>
</evidence>
<keyword evidence="3" id="KW-0963">Cytoplasm</keyword>
<dbReference type="InterPro" id="IPR027012">
    <property type="entry name" value="Enkurin_dom"/>
</dbReference>
<dbReference type="AlphaFoldDB" id="A0A8C3B6Q8"/>
<keyword evidence="4" id="KW-0206">Cytoskeleton</keyword>
<proteinExistence type="predicted"/>
<evidence type="ECO:0000259" key="6">
    <source>
        <dbReference type="PROSITE" id="PS51665"/>
    </source>
</evidence>
<keyword evidence="8" id="KW-1185">Reference proteome</keyword>
<evidence type="ECO:0000256" key="1">
    <source>
        <dbReference type="ARBA" id="ARBA00004138"/>
    </source>
</evidence>
<sequence length="327" mass="37528">MCEGPSKISGPIPPDPTLFPNCYRRPFSARGRLEGNAQKLDFNSAPLDIPAPRIWPSGKDFLEKGQKGTLSLLLQLEGLSLGGGLPVKRKESKDHEKENVRRIKEIQKKCKEKERAREHSQPKPVKALWKSQKYENVESKVKARLQVGCRLLGGSSLCVLSQLLLPPPFSFQLQVEGSSIDFIKHNARNAKRAPLRRSQSLQAMAELLEQRHREQEEYNAKQKGHVPQYLLERKELWRRQMEEQLRSLPDPDTPPGHTMMPEGQRLETLSNLKQSQEQLIKDLVMLPVRADTLSIQKRRVELERKLSQIEEALKIFSRPKVFIKMDS</sequence>
<dbReference type="Ensembl" id="ENSCMMT00000000895.1">
    <property type="protein sequence ID" value="ENSCMMP00000000787.1"/>
    <property type="gene ID" value="ENSCMMG00000000542.1"/>
</dbReference>